<dbReference type="CDD" id="cd03809">
    <property type="entry name" value="GT4_MtfB-like"/>
    <property type="match status" value="1"/>
</dbReference>
<dbReference type="InterPro" id="IPR028098">
    <property type="entry name" value="Glyco_trans_4-like_N"/>
</dbReference>
<evidence type="ECO:0000259" key="2">
    <source>
        <dbReference type="Pfam" id="PF00534"/>
    </source>
</evidence>
<feature type="domain" description="Glycosyltransferase subfamily 4-like N-terminal" evidence="3">
    <location>
        <begin position="62"/>
        <end position="169"/>
    </location>
</feature>
<evidence type="ECO:0000313" key="4">
    <source>
        <dbReference type="EMBL" id="OGY27105.1"/>
    </source>
</evidence>
<gene>
    <name evidence="4" type="ORF">A2864_00935</name>
</gene>
<organism evidence="4 5">
    <name type="scientific">Candidatus Woykebacteria bacterium RIFCSPHIGHO2_01_FULL_39_12</name>
    <dbReference type="NCBI Taxonomy" id="1802599"/>
    <lineage>
        <taxon>Bacteria</taxon>
        <taxon>Candidatus Woykeibacteriota</taxon>
    </lineage>
</organism>
<evidence type="ECO:0000313" key="5">
    <source>
        <dbReference type="Proteomes" id="UP000177900"/>
    </source>
</evidence>
<dbReference type="GO" id="GO:0009103">
    <property type="term" value="P:lipopolysaccharide biosynthetic process"/>
    <property type="evidence" value="ECO:0007669"/>
    <property type="project" value="TreeGrafter"/>
</dbReference>
<dbReference type="PANTHER" id="PTHR46401">
    <property type="entry name" value="GLYCOSYLTRANSFERASE WBBK-RELATED"/>
    <property type="match status" value="1"/>
</dbReference>
<dbReference type="InterPro" id="IPR001296">
    <property type="entry name" value="Glyco_trans_1"/>
</dbReference>
<feature type="domain" description="Glycosyl transferase family 1" evidence="2">
    <location>
        <begin position="184"/>
        <end position="342"/>
    </location>
</feature>
<dbReference type="EMBL" id="MHCV01000040">
    <property type="protein sequence ID" value="OGY27105.1"/>
    <property type="molecule type" value="Genomic_DNA"/>
</dbReference>
<accession>A0A1G1WHB9</accession>
<reference evidence="4 5" key="1">
    <citation type="journal article" date="2016" name="Nat. Commun.">
        <title>Thousands of microbial genomes shed light on interconnected biogeochemical processes in an aquifer system.</title>
        <authorList>
            <person name="Anantharaman K."/>
            <person name="Brown C.T."/>
            <person name="Hug L.A."/>
            <person name="Sharon I."/>
            <person name="Castelle C.J."/>
            <person name="Probst A.J."/>
            <person name="Thomas B.C."/>
            <person name="Singh A."/>
            <person name="Wilkins M.J."/>
            <person name="Karaoz U."/>
            <person name="Brodie E.L."/>
            <person name="Williams K.H."/>
            <person name="Hubbard S.S."/>
            <person name="Banfield J.F."/>
        </authorList>
    </citation>
    <scope>NUCLEOTIDE SEQUENCE [LARGE SCALE GENOMIC DNA]</scope>
</reference>
<keyword evidence="1" id="KW-0808">Transferase</keyword>
<protein>
    <recommendedName>
        <fullName evidence="6">Glycosyl transferase family 1 domain-containing protein</fullName>
    </recommendedName>
</protein>
<evidence type="ECO:0000256" key="1">
    <source>
        <dbReference type="ARBA" id="ARBA00022679"/>
    </source>
</evidence>
<dbReference type="GO" id="GO:0016757">
    <property type="term" value="F:glycosyltransferase activity"/>
    <property type="evidence" value="ECO:0007669"/>
    <property type="project" value="InterPro"/>
</dbReference>
<dbReference type="Gene3D" id="3.40.50.2000">
    <property type="entry name" value="Glycogen Phosphorylase B"/>
    <property type="match status" value="2"/>
</dbReference>
<name>A0A1G1WHB9_9BACT</name>
<dbReference type="Pfam" id="PF13439">
    <property type="entry name" value="Glyco_transf_4"/>
    <property type="match status" value="1"/>
</dbReference>
<evidence type="ECO:0008006" key="6">
    <source>
        <dbReference type="Google" id="ProtNLM"/>
    </source>
</evidence>
<dbReference type="FunFam" id="3.40.50.2000:FF:000119">
    <property type="entry name" value="Glycosyl transferase group 1"/>
    <property type="match status" value="1"/>
</dbReference>
<comment type="caution">
    <text evidence="4">The sequence shown here is derived from an EMBL/GenBank/DDBJ whole genome shotgun (WGS) entry which is preliminary data.</text>
</comment>
<dbReference type="AlphaFoldDB" id="A0A1G1WHB9"/>
<dbReference type="Proteomes" id="UP000177900">
    <property type="component" value="Unassembled WGS sequence"/>
</dbReference>
<dbReference type="SUPFAM" id="SSF53756">
    <property type="entry name" value="UDP-Glycosyltransferase/glycogen phosphorylase"/>
    <property type="match status" value="1"/>
</dbReference>
<sequence>MYIGIDASRITAEEKTGTESYSFNLINALQIVDNKNKYTLYLNKPHKYFEPTAKNFTVKYIPFPRLWTQGRLALECLMNPPDVLFVPAHTIPVIRRPSLKTAVTIHDLGAEFLEQYHKFPQKLYLNWSTNYVAKYATHIIAVSESTKNDLIKMFALESSRISVVHEGVNRRYFSRRGEEKVGQIKKKYGLENYLLFVGTIQPRKNLVNLIEAFSKIRVKDIDLVLVGKPGWLYDEIYKAPKKFGVEDRVKFLGYVPINELPALYSGASGLALVSLYEGFGLPVLEAMAAGCPCLVSNQSSLPEVAGDAALTVDPDDENDIKRGIEELLEDQKTRQELIERGLNRVKKFTWEKAAEKTLAVLKKVNNENPRY</sequence>
<proteinExistence type="predicted"/>
<evidence type="ECO:0000259" key="3">
    <source>
        <dbReference type="Pfam" id="PF13439"/>
    </source>
</evidence>
<dbReference type="Pfam" id="PF00534">
    <property type="entry name" value="Glycos_transf_1"/>
    <property type="match status" value="1"/>
</dbReference>
<dbReference type="PANTHER" id="PTHR46401:SF2">
    <property type="entry name" value="GLYCOSYLTRANSFERASE WBBK-RELATED"/>
    <property type="match status" value="1"/>
</dbReference>